<proteinExistence type="predicted"/>
<sequence length="144" mass="17488">MSLHHQKRIREIRKILSNLESRIDIIESLKRFKDIVLVNEDNDLIVLVIQKVHSILYSSYNIEYIEILLDIIHSEEAFDELFRIIFSFENRPCLPRIINKLRNKNELIIFKYLKELKNNRLFNNLSKEMDKRYNEILDTVDFDH</sequence>
<dbReference type="HOGENOM" id="CLU_1825259_0_0_1"/>
<gene>
    <name evidence="1" type="ordered locus">EROM_060010</name>
</gene>
<dbReference type="VEuPathDB" id="MicrosporidiaDB:EROM_060010"/>
<accession>I6ZTU6</accession>
<name>I6ZTU6_ENCRO</name>
<protein>
    <submittedName>
        <fullName evidence="1">Uncharacterized protein</fullName>
    </submittedName>
</protein>
<reference evidence="1 2" key="1">
    <citation type="journal article" date="2012" name="Proc. Natl. Acad. Sci. U.S.A.">
        <title>Gain and loss of multiple functionally related, horizontally transferred genes in the reduced genomes of two microsporidian parasites.</title>
        <authorList>
            <person name="Pombert J.-F."/>
            <person name="Selman M."/>
            <person name="Burki F."/>
            <person name="Bardell F.T."/>
            <person name="Farinelli L."/>
            <person name="Solter L.F."/>
            <person name="Whitman D.W."/>
            <person name="Weiss L.M."/>
            <person name="Corradi N."/>
            <person name="Keeling P.J."/>
        </authorList>
    </citation>
    <scope>NUCLEOTIDE SEQUENCE [LARGE SCALE GENOMIC DNA]</scope>
    <source>
        <strain evidence="1 2">SJ-2008</strain>
    </source>
</reference>
<evidence type="ECO:0000313" key="2">
    <source>
        <dbReference type="Proteomes" id="UP000010094"/>
    </source>
</evidence>
<dbReference type="Proteomes" id="UP000010094">
    <property type="component" value="Chromosome VI"/>
</dbReference>
<evidence type="ECO:0000313" key="1">
    <source>
        <dbReference type="EMBL" id="AFN83096.1"/>
    </source>
</evidence>
<dbReference type="GeneID" id="20521398"/>
<organism evidence="1 2">
    <name type="scientific">Encephalitozoon romaleae (strain SJ-2008)</name>
    <name type="common">Microsporidian parasite</name>
    <dbReference type="NCBI Taxonomy" id="1178016"/>
    <lineage>
        <taxon>Eukaryota</taxon>
        <taxon>Fungi</taxon>
        <taxon>Fungi incertae sedis</taxon>
        <taxon>Microsporidia</taxon>
        <taxon>Unikaryonidae</taxon>
        <taxon>Encephalitozoon</taxon>
    </lineage>
</organism>
<dbReference type="AlphaFoldDB" id="I6ZTU6"/>
<dbReference type="KEGG" id="ero:EROM_060010"/>
<dbReference type="EMBL" id="CP003523">
    <property type="protein sequence ID" value="AFN83096.1"/>
    <property type="molecule type" value="Genomic_DNA"/>
</dbReference>
<dbReference type="RefSeq" id="XP_009264593.1">
    <property type="nucleotide sequence ID" value="XM_009266318.1"/>
</dbReference>
<keyword evidence="2" id="KW-1185">Reference proteome</keyword>
<dbReference type="OrthoDB" id="2192540at2759"/>